<organism evidence="3 4">
    <name type="scientific">Klebsiella pneumoniae</name>
    <dbReference type="NCBI Taxonomy" id="573"/>
    <lineage>
        <taxon>Bacteria</taxon>
        <taxon>Pseudomonadati</taxon>
        <taxon>Pseudomonadota</taxon>
        <taxon>Gammaproteobacteria</taxon>
        <taxon>Enterobacterales</taxon>
        <taxon>Enterobacteriaceae</taxon>
        <taxon>Klebsiella/Raoultella group</taxon>
        <taxon>Klebsiella</taxon>
        <taxon>Klebsiella pneumoniae complex</taxon>
    </lineage>
</organism>
<dbReference type="Proteomes" id="UP001244490">
    <property type="component" value="Unassembled WGS sequence"/>
</dbReference>
<dbReference type="Gene3D" id="3.40.1280.10">
    <property type="match status" value="1"/>
</dbReference>
<dbReference type="AlphaFoldDB" id="A0AAW8ATC2"/>
<reference evidence="3" key="1">
    <citation type="submission" date="2023-07" db="EMBL/GenBank/DDBJ databases">
        <authorList>
            <person name="Peng Z."/>
        </authorList>
    </citation>
    <scope>NUCLEOTIDE SEQUENCE</scope>
    <source>
        <strain evidence="3">KP219</strain>
    </source>
</reference>
<evidence type="ECO:0000313" key="3">
    <source>
        <dbReference type="EMBL" id="MDP0971915.1"/>
    </source>
</evidence>
<dbReference type="InterPro" id="IPR029026">
    <property type="entry name" value="tRNA_m1G_MTases_N"/>
</dbReference>
<protein>
    <submittedName>
        <fullName evidence="3">Uncharacterized protein</fullName>
    </submittedName>
</protein>
<dbReference type="GO" id="GO:0032259">
    <property type="term" value="P:methylation"/>
    <property type="evidence" value="ECO:0007669"/>
    <property type="project" value="UniProtKB-KW"/>
</dbReference>
<proteinExistence type="predicted"/>
<dbReference type="EMBL" id="JAUUIA010001410">
    <property type="protein sequence ID" value="MDP0971915.1"/>
    <property type="molecule type" value="Genomic_DNA"/>
</dbReference>
<dbReference type="GO" id="GO:0008168">
    <property type="term" value="F:methyltransferase activity"/>
    <property type="evidence" value="ECO:0007669"/>
    <property type="project" value="UniProtKB-KW"/>
</dbReference>
<evidence type="ECO:0000313" key="4">
    <source>
        <dbReference type="Proteomes" id="UP001244490"/>
    </source>
</evidence>
<keyword evidence="1" id="KW-0489">Methyltransferase</keyword>
<name>A0AAW8ATC2_KLEPN</name>
<evidence type="ECO:0000256" key="2">
    <source>
        <dbReference type="ARBA" id="ARBA00022679"/>
    </source>
</evidence>
<dbReference type="SUPFAM" id="SSF75217">
    <property type="entry name" value="alpha/beta knot"/>
    <property type="match status" value="1"/>
</dbReference>
<dbReference type="InterPro" id="IPR029028">
    <property type="entry name" value="Alpha/beta_knot_MTases"/>
</dbReference>
<feature type="non-terminal residue" evidence="3">
    <location>
        <position position="79"/>
    </location>
</feature>
<evidence type="ECO:0000256" key="1">
    <source>
        <dbReference type="ARBA" id="ARBA00022603"/>
    </source>
</evidence>
<gene>
    <name evidence="3" type="ORF">Q6294_33820</name>
</gene>
<keyword evidence="2" id="KW-0808">Transferase</keyword>
<feature type="non-terminal residue" evidence="3">
    <location>
        <position position="1"/>
    </location>
</feature>
<comment type="caution">
    <text evidence="3">The sequence shown here is derived from an EMBL/GenBank/DDBJ whole genome shotgun (WGS) entry which is preliminary data.</text>
</comment>
<sequence>ACLRNAAAFGADAVLLDAASCDPLYRKAIRVSAGAALITPFARLPAGADWLAVAEALALEPLALSPSGRETLDAAAPPA</sequence>
<accession>A0AAW8ATC2</accession>